<sequence length="446" mass="50537">MNKNKSGIPSILMELKKRGFTLSEQIIPSLDKKLSDYLLETVNVQLSSAANHALNDFLGVLEEYLSKFSVESQKICYVLLKTPVLQQADHSNLLLDQETFLNNFIHGLSLGLNGDDIGLTLQCSTVSCLTKRNPIKGPTFLNIRNELIALVDLSKRRLKNTSFCSLPKPFTFKINQNFDEKNSAVNQFLKRINGLTFPTAESAYALINVEIGKLITKQTGAHIYFIDEYFTNELAVSHIKNRRSPIYTIIFDEEVRSKLLSNRNSFIRSNENRVLSNNQPDFFWLNSSGKLKPLKILNRGSNLVFREYNSPLNEIELSANELNKYLMEGRFFCDRFLGYMMRCLVSGVRAIGGTSQQDSIEHYLEIIRRTDSEISFLNEKDKEVIFRDKATMLSGSALIEIDDELYKVLNDLNPDSDLSGLSSALLSNTVRSSIGEFACAAYLLNR</sequence>
<protein>
    <submittedName>
        <fullName evidence="1">Uncharacterized protein</fullName>
    </submittedName>
</protein>
<comment type="caution">
    <text evidence="1">The sequence shown here is derived from an EMBL/GenBank/DDBJ whole genome shotgun (WGS) entry which is preliminary data.</text>
</comment>
<reference evidence="1 2" key="1">
    <citation type="submission" date="2018-02" db="EMBL/GenBank/DDBJ databases">
        <authorList>
            <person name="Machado R.A."/>
        </authorList>
    </citation>
    <scope>NUCLEOTIDE SEQUENCE [LARGE SCALE GENOMIC DNA]</scope>
    <source>
        <strain evidence="1 2">T327</strain>
    </source>
</reference>
<name>A0ABX0GLZ5_9GAMM</name>
<evidence type="ECO:0000313" key="2">
    <source>
        <dbReference type="Proteomes" id="UP000697802"/>
    </source>
</evidence>
<dbReference type="Proteomes" id="UP000697802">
    <property type="component" value="Unassembled WGS sequence"/>
</dbReference>
<proteinExistence type="predicted"/>
<organism evidence="1 2">
    <name type="scientific">Photorhabdus tasmaniensis</name>
    <dbReference type="NCBI Taxonomy" id="1004159"/>
    <lineage>
        <taxon>Bacteria</taxon>
        <taxon>Pseudomonadati</taxon>
        <taxon>Pseudomonadota</taxon>
        <taxon>Gammaproteobacteria</taxon>
        <taxon>Enterobacterales</taxon>
        <taxon>Morganellaceae</taxon>
        <taxon>Photorhabdus</taxon>
    </lineage>
</organism>
<evidence type="ECO:0000313" key="1">
    <source>
        <dbReference type="EMBL" id="NHB89165.1"/>
    </source>
</evidence>
<keyword evidence="2" id="KW-1185">Reference proteome</keyword>
<dbReference type="EMBL" id="PUJU01000037">
    <property type="protein sequence ID" value="NHB89165.1"/>
    <property type="molecule type" value="Genomic_DNA"/>
</dbReference>
<gene>
    <name evidence="1" type="ORF">C5471_16280</name>
</gene>
<accession>A0ABX0GLZ5</accession>
<dbReference type="RefSeq" id="WP_133816089.1">
    <property type="nucleotide sequence ID" value="NZ_CAWPIF010000037.1"/>
</dbReference>